<evidence type="ECO:0000256" key="2">
    <source>
        <dbReference type="ARBA" id="ARBA00022525"/>
    </source>
</evidence>
<dbReference type="EMBL" id="NKXS01007501">
    <property type="protein sequence ID" value="PIM99588.1"/>
    <property type="molecule type" value="Genomic_DNA"/>
</dbReference>
<feature type="chain" id="PRO_5013701541" description="Knottins-like domain-containing protein" evidence="5">
    <location>
        <begin position="26"/>
        <end position="82"/>
    </location>
</feature>
<dbReference type="GO" id="GO:0006952">
    <property type="term" value="P:defense response"/>
    <property type="evidence" value="ECO:0007669"/>
    <property type="project" value="InterPro"/>
</dbReference>
<dbReference type="SMART" id="SM00505">
    <property type="entry name" value="Knot1"/>
    <property type="match status" value="1"/>
</dbReference>
<gene>
    <name evidence="7" type="ORF">CDL12_27916</name>
</gene>
<keyword evidence="2" id="KW-0964">Secreted</keyword>
<feature type="domain" description="Knottins-like" evidence="6">
    <location>
        <begin position="36"/>
        <end position="81"/>
    </location>
</feature>
<dbReference type="OrthoDB" id="683455at2759"/>
<name>A0A2G9G2P9_9LAMI</name>
<evidence type="ECO:0000256" key="5">
    <source>
        <dbReference type="SAM" id="SignalP"/>
    </source>
</evidence>
<dbReference type="Proteomes" id="UP000231279">
    <property type="component" value="Unassembled WGS sequence"/>
</dbReference>
<dbReference type="Pfam" id="PF00304">
    <property type="entry name" value="Gamma-thionin"/>
    <property type="match status" value="1"/>
</dbReference>
<dbReference type="PANTHER" id="PTHR33147">
    <property type="entry name" value="DEFENSIN-LIKE PROTEIN 1"/>
    <property type="match status" value="1"/>
</dbReference>
<dbReference type="AlphaFoldDB" id="A0A2G9G2P9"/>
<dbReference type="InterPro" id="IPR003614">
    <property type="entry name" value="Knottins"/>
</dbReference>
<dbReference type="InterPro" id="IPR008176">
    <property type="entry name" value="Defensin_plant"/>
</dbReference>
<keyword evidence="3 5" id="KW-0732">Signal</keyword>
<comment type="caution">
    <text evidence="7">The sequence shown here is derived from an EMBL/GenBank/DDBJ whole genome shotgun (WGS) entry which is preliminary data.</text>
</comment>
<dbReference type="SUPFAM" id="SSF57095">
    <property type="entry name" value="Scorpion toxin-like"/>
    <property type="match status" value="1"/>
</dbReference>
<keyword evidence="4" id="KW-1015">Disulfide bond</keyword>
<keyword evidence="8" id="KW-1185">Reference proteome</keyword>
<comment type="subcellular location">
    <subcellularLocation>
        <location evidence="1">Secreted</location>
    </subcellularLocation>
</comment>
<evidence type="ECO:0000259" key="6">
    <source>
        <dbReference type="SMART" id="SM00505"/>
    </source>
</evidence>
<accession>A0A2G9G2P9</accession>
<dbReference type="CDD" id="cd00107">
    <property type="entry name" value="Knot1"/>
    <property type="match status" value="1"/>
</dbReference>
<dbReference type="GO" id="GO:0005576">
    <property type="term" value="C:extracellular region"/>
    <property type="evidence" value="ECO:0007669"/>
    <property type="project" value="UniProtKB-SubCell"/>
</dbReference>
<feature type="signal peptide" evidence="5">
    <location>
        <begin position="1"/>
        <end position="25"/>
    </location>
</feature>
<protein>
    <recommendedName>
        <fullName evidence="6">Knottins-like domain-containing protein</fullName>
    </recommendedName>
</protein>
<reference evidence="8" key="1">
    <citation type="journal article" date="2018" name="Gigascience">
        <title>Genome assembly of the Pink Ipe (Handroanthus impetiginosus, Bignoniaceae), a highly valued, ecologically keystone Neotropical timber forest tree.</title>
        <authorList>
            <person name="Silva-Junior O.B."/>
            <person name="Grattapaglia D."/>
            <person name="Novaes E."/>
            <person name="Collevatti R.G."/>
        </authorList>
    </citation>
    <scope>NUCLEOTIDE SEQUENCE [LARGE SCALE GENOMIC DNA]</scope>
    <source>
        <strain evidence="8">cv. UFG-1</strain>
    </source>
</reference>
<evidence type="ECO:0000313" key="7">
    <source>
        <dbReference type="EMBL" id="PIM99588.1"/>
    </source>
</evidence>
<dbReference type="PROSITE" id="PS00940">
    <property type="entry name" value="GAMMA_THIONIN"/>
    <property type="match status" value="1"/>
</dbReference>
<dbReference type="PANTHER" id="PTHR33147:SF39">
    <property type="entry name" value="DRO1 PROTEIN-RELATED"/>
    <property type="match status" value="1"/>
</dbReference>
<dbReference type="STRING" id="429701.A0A2G9G2P9"/>
<dbReference type="PRINTS" id="PR00288">
    <property type="entry name" value="PUROTHIONIN"/>
</dbReference>
<proteinExistence type="predicted"/>
<evidence type="ECO:0000256" key="3">
    <source>
        <dbReference type="ARBA" id="ARBA00022729"/>
    </source>
</evidence>
<evidence type="ECO:0000256" key="4">
    <source>
        <dbReference type="ARBA" id="ARBA00023157"/>
    </source>
</evidence>
<dbReference type="Gene3D" id="3.30.30.10">
    <property type="entry name" value="Knottin, scorpion toxin-like"/>
    <property type="match status" value="1"/>
</dbReference>
<sequence length="82" mass="9279">MGWKVFFSFILLLLLLFTPQDELSGNNKVLTVEARMCLAQSRGFQGTCLSSPYCEQVCRSEGFNDGRCRGLIRQCFCSWPCA</sequence>
<organism evidence="7 8">
    <name type="scientific">Handroanthus impetiginosus</name>
    <dbReference type="NCBI Taxonomy" id="429701"/>
    <lineage>
        <taxon>Eukaryota</taxon>
        <taxon>Viridiplantae</taxon>
        <taxon>Streptophyta</taxon>
        <taxon>Embryophyta</taxon>
        <taxon>Tracheophyta</taxon>
        <taxon>Spermatophyta</taxon>
        <taxon>Magnoliopsida</taxon>
        <taxon>eudicotyledons</taxon>
        <taxon>Gunneridae</taxon>
        <taxon>Pentapetalae</taxon>
        <taxon>asterids</taxon>
        <taxon>lamiids</taxon>
        <taxon>Lamiales</taxon>
        <taxon>Bignoniaceae</taxon>
        <taxon>Crescentiina</taxon>
        <taxon>Tabebuia alliance</taxon>
        <taxon>Handroanthus</taxon>
    </lineage>
</organism>
<evidence type="ECO:0000313" key="8">
    <source>
        <dbReference type="Proteomes" id="UP000231279"/>
    </source>
</evidence>
<evidence type="ECO:0000256" key="1">
    <source>
        <dbReference type="ARBA" id="ARBA00004613"/>
    </source>
</evidence>
<dbReference type="InterPro" id="IPR036574">
    <property type="entry name" value="Scorpion_toxin-like_sf"/>
</dbReference>